<evidence type="ECO:0000313" key="3">
    <source>
        <dbReference type="Proteomes" id="UP001153269"/>
    </source>
</evidence>
<reference evidence="2" key="1">
    <citation type="submission" date="2020-03" db="EMBL/GenBank/DDBJ databases">
        <authorList>
            <person name="Weist P."/>
        </authorList>
    </citation>
    <scope>NUCLEOTIDE SEQUENCE</scope>
</reference>
<dbReference type="AlphaFoldDB" id="A0A9N7Y8K7"/>
<evidence type="ECO:0000256" key="1">
    <source>
        <dbReference type="SAM" id="MobiDB-lite"/>
    </source>
</evidence>
<proteinExistence type="predicted"/>
<sequence length="182" mass="19739">METDSVLGDVEPVLGGLSLLDPLVDRILADMVSQQQGWLRVYGKRSARGPGLRPPTPAGFSGGVRYQPRARAEVMAATGLNPELLPGLRVYSSDRFSTHTGRRFLQVPSELVFVKQQQVVGSDSFKQKHVGTSRRGAEPVEQQGRSLSSTPESALITRRSGISLCFQVDVFIFYVSGSSSSS</sequence>
<dbReference type="Proteomes" id="UP001153269">
    <property type="component" value="Unassembled WGS sequence"/>
</dbReference>
<keyword evidence="3" id="KW-1185">Reference proteome</keyword>
<feature type="region of interest" description="Disordered" evidence="1">
    <location>
        <begin position="124"/>
        <end position="152"/>
    </location>
</feature>
<comment type="caution">
    <text evidence="2">The sequence shown here is derived from an EMBL/GenBank/DDBJ whole genome shotgun (WGS) entry which is preliminary data.</text>
</comment>
<protein>
    <submittedName>
        <fullName evidence="2">Uncharacterized protein</fullName>
    </submittedName>
</protein>
<dbReference type="EMBL" id="CADEAL010000221">
    <property type="protein sequence ID" value="CAB1416628.1"/>
    <property type="molecule type" value="Genomic_DNA"/>
</dbReference>
<gene>
    <name evidence="2" type="ORF">PLEPLA_LOCUS4419</name>
</gene>
<feature type="compositionally biased region" description="Polar residues" evidence="1">
    <location>
        <begin position="143"/>
        <end position="152"/>
    </location>
</feature>
<accession>A0A9N7Y8K7</accession>
<name>A0A9N7Y8K7_PLEPL</name>
<organism evidence="2 3">
    <name type="scientific">Pleuronectes platessa</name>
    <name type="common">European plaice</name>
    <dbReference type="NCBI Taxonomy" id="8262"/>
    <lineage>
        <taxon>Eukaryota</taxon>
        <taxon>Metazoa</taxon>
        <taxon>Chordata</taxon>
        <taxon>Craniata</taxon>
        <taxon>Vertebrata</taxon>
        <taxon>Euteleostomi</taxon>
        <taxon>Actinopterygii</taxon>
        <taxon>Neopterygii</taxon>
        <taxon>Teleostei</taxon>
        <taxon>Neoteleostei</taxon>
        <taxon>Acanthomorphata</taxon>
        <taxon>Carangaria</taxon>
        <taxon>Pleuronectiformes</taxon>
        <taxon>Pleuronectoidei</taxon>
        <taxon>Pleuronectidae</taxon>
        <taxon>Pleuronectes</taxon>
    </lineage>
</organism>
<evidence type="ECO:0000313" key="2">
    <source>
        <dbReference type="EMBL" id="CAB1416628.1"/>
    </source>
</evidence>